<accession>A0AA38UGU4</accession>
<evidence type="ECO:0000313" key="1">
    <source>
        <dbReference type="EMBL" id="KAJ3840660.1"/>
    </source>
</evidence>
<dbReference type="Proteomes" id="UP001163846">
    <property type="component" value="Unassembled WGS sequence"/>
</dbReference>
<dbReference type="AlphaFoldDB" id="A0AA38UGU4"/>
<dbReference type="EMBL" id="MU806069">
    <property type="protein sequence ID" value="KAJ3840660.1"/>
    <property type="molecule type" value="Genomic_DNA"/>
</dbReference>
<name>A0AA38UGU4_9AGAR</name>
<organism evidence="1 2">
    <name type="scientific">Lentinula raphanica</name>
    <dbReference type="NCBI Taxonomy" id="153919"/>
    <lineage>
        <taxon>Eukaryota</taxon>
        <taxon>Fungi</taxon>
        <taxon>Dikarya</taxon>
        <taxon>Basidiomycota</taxon>
        <taxon>Agaricomycotina</taxon>
        <taxon>Agaricomycetes</taxon>
        <taxon>Agaricomycetidae</taxon>
        <taxon>Agaricales</taxon>
        <taxon>Marasmiineae</taxon>
        <taxon>Omphalotaceae</taxon>
        <taxon>Lentinula</taxon>
    </lineage>
</organism>
<proteinExistence type="predicted"/>
<comment type="caution">
    <text evidence="1">The sequence shown here is derived from an EMBL/GenBank/DDBJ whole genome shotgun (WGS) entry which is preliminary data.</text>
</comment>
<protein>
    <recommendedName>
        <fullName evidence="3">Reverse transcriptase</fullName>
    </recommendedName>
</protein>
<gene>
    <name evidence="1" type="ORF">F5878DRAFT_522408</name>
</gene>
<feature type="non-terminal residue" evidence="1">
    <location>
        <position position="134"/>
    </location>
</feature>
<evidence type="ECO:0008006" key="3">
    <source>
        <dbReference type="Google" id="ProtNLM"/>
    </source>
</evidence>
<sequence>RMNKKKTEIAWRVLWNQRSVIGRFAVSNRIPPIIKPTERFKSTARETFGRLMQCRTGHAYIGEYYSKFVPSKNVDCPCGEARQTREHILRECPVYEDYRYILQKVSQDVCLADILGSEDGIEALTEFLELSGAF</sequence>
<feature type="non-terminal residue" evidence="1">
    <location>
        <position position="1"/>
    </location>
</feature>
<reference evidence="1" key="1">
    <citation type="submission" date="2022-08" db="EMBL/GenBank/DDBJ databases">
        <authorList>
            <consortium name="DOE Joint Genome Institute"/>
            <person name="Min B."/>
            <person name="Riley R."/>
            <person name="Sierra-Patev S."/>
            <person name="Naranjo-Ortiz M."/>
            <person name="Looney B."/>
            <person name="Konkel Z."/>
            <person name="Slot J.C."/>
            <person name="Sakamoto Y."/>
            <person name="Steenwyk J.L."/>
            <person name="Rokas A."/>
            <person name="Carro J."/>
            <person name="Camarero S."/>
            <person name="Ferreira P."/>
            <person name="Molpeceres G."/>
            <person name="Ruiz-Duenas F.J."/>
            <person name="Serrano A."/>
            <person name="Henrissat B."/>
            <person name="Drula E."/>
            <person name="Hughes K.W."/>
            <person name="Mata J.L."/>
            <person name="Ishikawa N.K."/>
            <person name="Vargas-Isla R."/>
            <person name="Ushijima S."/>
            <person name="Smith C.A."/>
            <person name="Ahrendt S."/>
            <person name="Andreopoulos W."/>
            <person name="He G."/>
            <person name="Labutti K."/>
            <person name="Lipzen A."/>
            <person name="Ng V."/>
            <person name="Sandor L."/>
            <person name="Barry K."/>
            <person name="Martinez A.T."/>
            <person name="Xiao Y."/>
            <person name="Gibbons J.G."/>
            <person name="Terashima K."/>
            <person name="Hibbett D.S."/>
            <person name="Grigoriev I.V."/>
        </authorList>
    </citation>
    <scope>NUCLEOTIDE SEQUENCE</scope>
    <source>
        <strain evidence="1">TFB9207</strain>
    </source>
</reference>
<keyword evidence="2" id="KW-1185">Reference proteome</keyword>
<evidence type="ECO:0000313" key="2">
    <source>
        <dbReference type="Proteomes" id="UP001163846"/>
    </source>
</evidence>